<dbReference type="SUPFAM" id="SSF46689">
    <property type="entry name" value="Homeodomain-like"/>
    <property type="match status" value="1"/>
</dbReference>
<proteinExistence type="predicted"/>
<evidence type="ECO:0000313" key="6">
    <source>
        <dbReference type="EMBL" id="GER90115.1"/>
    </source>
</evidence>
<feature type="DNA-binding region" description="H-T-H motif" evidence="4">
    <location>
        <begin position="25"/>
        <end position="44"/>
    </location>
</feature>
<dbReference type="Gene3D" id="1.10.357.10">
    <property type="entry name" value="Tetracycline Repressor, domain 2"/>
    <property type="match status" value="1"/>
</dbReference>
<reference evidence="6 7" key="1">
    <citation type="submission" date="2019-10" db="EMBL/GenBank/DDBJ databases">
        <title>Dictyobacter vulcani sp. nov., within the class Ktedonobacteria, isolated from soil of volcanic Mt. Zao.</title>
        <authorList>
            <person name="Zheng Y."/>
            <person name="Wang C.M."/>
            <person name="Sakai Y."/>
            <person name="Abe K."/>
            <person name="Yokota A."/>
            <person name="Yabe S."/>
        </authorList>
    </citation>
    <scope>NUCLEOTIDE SEQUENCE [LARGE SCALE GENOMIC DNA]</scope>
    <source>
        <strain evidence="6 7">W12</strain>
    </source>
</reference>
<keyword evidence="1" id="KW-0805">Transcription regulation</keyword>
<dbReference type="InterPro" id="IPR054156">
    <property type="entry name" value="YxaF_TetR_C"/>
</dbReference>
<name>A0A5J4KQH1_9CHLR</name>
<evidence type="ECO:0000313" key="7">
    <source>
        <dbReference type="Proteomes" id="UP000326912"/>
    </source>
</evidence>
<sequence>MASTRERILQTTCSLLEAQGYHATGLNQILIKSCTPKGSLYYYFPNGKEELASEAIRTTSRTVAEHIECQLAVSPDPVEAIRLFIQHIAQYIELSGFQAGGPLMMVALETVNSSEPLNAVCREAYQLLQAAFARKLISSGYSLEKATSLAEFTVASIEGGTILSRIQHSSAPLHRISEELGVLLRAATE</sequence>
<dbReference type="InterPro" id="IPR001647">
    <property type="entry name" value="HTH_TetR"/>
</dbReference>
<dbReference type="PANTHER" id="PTHR47506">
    <property type="entry name" value="TRANSCRIPTIONAL REGULATORY PROTEIN"/>
    <property type="match status" value="1"/>
</dbReference>
<dbReference type="Proteomes" id="UP000326912">
    <property type="component" value="Unassembled WGS sequence"/>
</dbReference>
<keyword evidence="7" id="KW-1185">Reference proteome</keyword>
<accession>A0A5J4KQH1</accession>
<feature type="domain" description="HTH tetR-type" evidence="5">
    <location>
        <begin position="2"/>
        <end position="62"/>
    </location>
</feature>
<dbReference type="InterPro" id="IPR036271">
    <property type="entry name" value="Tet_transcr_reg_TetR-rel_C_sf"/>
</dbReference>
<dbReference type="AlphaFoldDB" id="A0A5J4KQH1"/>
<dbReference type="RefSeq" id="WP_151757895.1">
    <property type="nucleotide sequence ID" value="NZ_BKZW01000002.1"/>
</dbReference>
<dbReference type="InterPro" id="IPR009057">
    <property type="entry name" value="Homeodomain-like_sf"/>
</dbReference>
<gene>
    <name evidence="6" type="primary">yxaF</name>
    <name evidence="6" type="ORF">KDW_42770</name>
</gene>
<dbReference type="PROSITE" id="PS50977">
    <property type="entry name" value="HTH_TETR_2"/>
    <property type="match status" value="1"/>
</dbReference>
<comment type="caution">
    <text evidence="6">The sequence shown here is derived from an EMBL/GenBank/DDBJ whole genome shotgun (WGS) entry which is preliminary data.</text>
</comment>
<evidence type="ECO:0000259" key="5">
    <source>
        <dbReference type="PROSITE" id="PS50977"/>
    </source>
</evidence>
<evidence type="ECO:0000256" key="1">
    <source>
        <dbReference type="ARBA" id="ARBA00023015"/>
    </source>
</evidence>
<dbReference type="SUPFAM" id="SSF48498">
    <property type="entry name" value="Tetracyclin repressor-like, C-terminal domain"/>
    <property type="match status" value="1"/>
</dbReference>
<organism evidence="6 7">
    <name type="scientific">Dictyobacter vulcani</name>
    <dbReference type="NCBI Taxonomy" id="2607529"/>
    <lineage>
        <taxon>Bacteria</taxon>
        <taxon>Bacillati</taxon>
        <taxon>Chloroflexota</taxon>
        <taxon>Ktedonobacteria</taxon>
        <taxon>Ktedonobacterales</taxon>
        <taxon>Dictyobacteraceae</taxon>
        <taxon>Dictyobacter</taxon>
    </lineage>
</organism>
<dbReference type="GO" id="GO:0003677">
    <property type="term" value="F:DNA binding"/>
    <property type="evidence" value="ECO:0007669"/>
    <property type="project" value="UniProtKB-UniRule"/>
</dbReference>
<keyword evidence="2 4" id="KW-0238">DNA-binding</keyword>
<evidence type="ECO:0000256" key="4">
    <source>
        <dbReference type="PROSITE-ProRule" id="PRU00335"/>
    </source>
</evidence>
<dbReference type="EMBL" id="BKZW01000002">
    <property type="protein sequence ID" value="GER90115.1"/>
    <property type="molecule type" value="Genomic_DNA"/>
</dbReference>
<dbReference type="Pfam" id="PF00440">
    <property type="entry name" value="TetR_N"/>
    <property type="match status" value="1"/>
</dbReference>
<dbReference type="PANTHER" id="PTHR47506:SF3">
    <property type="entry name" value="HTH-TYPE TRANSCRIPTIONAL REGULATOR LMRA"/>
    <property type="match status" value="1"/>
</dbReference>
<evidence type="ECO:0000256" key="2">
    <source>
        <dbReference type="ARBA" id="ARBA00023125"/>
    </source>
</evidence>
<dbReference type="Pfam" id="PF21993">
    <property type="entry name" value="TetR_C_13_2"/>
    <property type="match status" value="1"/>
</dbReference>
<keyword evidence="3" id="KW-0804">Transcription</keyword>
<protein>
    <submittedName>
        <fullName evidence="6">Putative HTH-type transcriptional regulator YxaF</fullName>
    </submittedName>
</protein>
<evidence type="ECO:0000256" key="3">
    <source>
        <dbReference type="ARBA" id="ARBA00023163"/>
    </source>
</evidence>